<dbReference type="AlphaFoldDB" id="A0A085M7P6"/>
<feature type="compositionally biased region" description="Basic residues" evidence="1">
    <location>
        <begin position="78"/>
        <end position="107"/>
    </location>
</feature>
<dbReference type="EMBL" id="KL363219">
    <property type="protein sequence ID" value="KFD53242.1"/>
    <property type="molecule type" value="Genomic_DNA"/>
</dbReference>
<proteinExistence type="predicted"/>
<accession>A0A085M7P6</accession>
<feature type="compositionally biased region" description="Acidic residues" evidence="1">
    <location>
        <begin position="24"/>
        <end position="40"/>
    </location>
</feature>
<protein>
    <submittedName>
        <fullName evidence="2">Uncharacterized protein</fullName>
    </submittedName>
</protein>
<feature type="compositionally biased region" description="Basic and acidic residues" evidence="1">
    <location>
        <begin position="60"/>
        <end position="75"/>
    </location>
</feature>
<feature type="compositionally biased region" description="Basic and acidic residues" evidence="1">
    <location>
        <begin position="108"/>
        <end position="120"/>
    </location>
</feature>
<evidence type="ECO:0000256" key="1">
    <source>
        <dbReference type="SAM" id="MobiDB-lite"/>
    </source>
</evidence>
<keyword evidence="3" id="KW-1185">Reference proteome</keyword>
<feature type="region of interest" description="Disordered" evidence="1">
    <location>
        <begin position="163"/>
        <end position="204"/>
    </location>
</feature>
<feature type="region of interest" description="Disordered" evidence="1">
    <location>
        <begin position="60"/>
        <end position="120"/>
    </location>
</feature>
<feature type="non-terminal residue" evidence="2">
    <location>
        <position position="334"/>
    </location>
</feature>
<feature type="region of interest" description="Disordered" evidence="1">
    <location>
        <begin position="220"/>
        <end position="334"/>
    </location>
</feature>
<feature type="compositionally biased region" description="Polar residues" evidence="1">
    <location>
        <begin position="173"/>
        <end position="189"/>
    </location>
</feature>
<feature type="compositionally biased region" description="Polar residues" evidence="1">
    <location>
        <begin position="1"/>
        <end position="14"/>
    </location>
</feature>
<evidence type="ECO:0000313" key="3">
    <source>
        <dbReference type="Proteomes" id="UP000030764"/>
    </source>
</evidence>
<gene>
    <name evidence="2" type="ORF">M513_05952</name>
</gene>
<reference evidence="2 3" key="1">
    <citation type="journal article" date="2014" name="Nat. Genet.">
        <title>Genome and transcriptome of the porcine whipworm Trichuris suis.</title>
        <authorList>
            <person name="Jex A.R."/>
            <person name="Nejsum P."/>
            <person name="Schwarz E.M."/>
            <person name="Hu L."/>
            <person name="Young N.D."/>
            <person name="Hall R.S."/>
            <person name="Korhonen P.K."/>
            <person name="Liao S."/>
            <person name="Thamsborg S."/>
            <person name="Xia J."/>
            <person name="Xu P."/>
            <person name="Wang S."/>
            <person name="Scheerlinck J.P."/>
            <person name="Hofmann A."/>
            <person name="Sternberg P.W."/>
            <person name="Wang J."/>
            <person name="Gasser R.B."/>
        </authorList>
    </citation>
    <scope>NUCLEOTIDE SEQUENCE [LARGE SCALE GENOMIC DNA]</scope>
    <source>
        <strain evidence="2">DCEP-RM93M</strain>
    </source>
</reference>
<sequence length="334" mass="36437">MSQDKLNNTGQSPNVPGDRKGEGSSDEDDDDGSSEEDNVDLDSQATLLLVHTEVFDVEHQALATERDPQKSERIMKSLMKKARKEVKKKNNAKTKKKSQKKKAAKKPAGKDGQKQSKDLDLVKIKNIVENTKPDDKVTDKIQRNRLAWLTGIRMLLQKQKNQQGASVTVPAKQGTSVTVPPRQQGTSITVPPRQHGASVTVPASTSQNVMNEKPIGTAKLSLRQGSRQNIPPIATPPWRPVMDRSSKSPAEQQRLLAQKRSGAISTGRPSKNPAPTPQSKLPRRRSLPTGYDKGDGQGAKGINSPSRKAKKPIRSTSVQVPIAKDGRSPKASKK</sequence>
<organism evidence="2 3">
    <name type="scientific">Trichuris suis</name>
    <name type="common">pig whipworm</name>
    <dbReference type="NCBI Taxonomy" id="68888"/>
    <lineage>
        <taxon>Eukaryota</taxon>
        <taxon>Metazoa</taxon>
        <taxon>Ecdysozoa</taxon>
        <taxon>Nematoda</taxon>
        <taxon>Enoplea</taxon>
        <taxon>Dorylaimia</taxon>
        <taxon>Trichinellida</taxon>
        <taxon>Trichuridae</taxon>
        <taxon>Trichuris</taxon>
    </lineage>
</organism>
<dbReference type="Proteomes" id="UP000030764">
    <property type="component" value="Unassembled WGS sequence"/>
</dbReference>
<evidence type="ECO:0000313" key="2">
    <source>
        <dbReference type="EMBL" id="KFD53242.1"/>
    </source>
</evidence>
<name>A0A085M7P6_9BILA</name>
<feature type="region of interest" description="Disordered" evidence="1">
    <location>
        <begin position="1"/>
        <end position="45"/>
    </location>
</feature>